<dbReference type="AlphaFoldDB" id="A0ABD0R766"/>
<keyword evidence="3" id="KW-1015">Disulfide bond</keyword>
<keyword evidence="2" id="KW-0677">Repeat</keyword>
<proteinExistence type="predicted"/>
<dbReference type="PANTHER" id="PTHR11219">
    <property type="entry name" value="TENEURIN AND N-ACETYLGLUCOSAMINE-1-PHOSPHODIESTER ALPHA-N-ACETYLGLUCOSAMINIDASE"/>
    <property type="match status" value="1"/>
</dbReference>
<dbReference type="Proteomes" id="UP001529510">
    <property type="component" value="Unassembled WGS sequence"/>
</dbReference>
<organism evidence="5 6">
    <name type="scientific">Cirrhinus mrigala</name>
    <name type="common">Mrigala</name>
    <dbReference type="NCBI Taxonomy" id="683832"/>
    <lineage>
        <taxon>Eukaryota</taxon>
        <taxon>Metazoa</taxon>
        <taxon>Chordata</taxon>
        <taxon>Craniata</taxon>
        <taxon>Vertebrata</taxon>
        <taxon>Euteleostomi</taxon>
        <taxon>Actinopterygii</taxon>
        <taxon>Neopterygii</taxon>
        <taxon>Teleostei</taxon>
        <taxon>Ostariophysi</taxon>
        <taxon>Cypriniformes</taxon>
        <taxon>Cyprinidae</taxon>
        <taxon>Labeoninae</taxon>
        <taxon>Labeonini</taxon>
        <taxon>Cirrhinus</taxon>
    </lineage>
</organism>
<evidence type="ECO:0000256" key="3">
    <source>
        <dbReference type="ARBA" id="ARBA00023157"/>
    </source>
</evidence>
<name>A0ABD0R766_CIRMR</name>
<accession>A0ABD0R766</accession>
<protein>
    <recommendedName>
        <fullName evidence="4">Teneurin 1-4-like FN-plug domain-containing protein</fullName>
    </recommendedName>
</protein>
<dbReference type="PANTHER" id="PTHR11219:SF7">
    <property type="entry name" value="TENEURIN-1"/>
    <property type="match status" value="1"/>
</dbReference>
<sequence>AVQEEVVIPATILKLSYLSSRAPGYRSLLRVVLTHSTLPLGLAKVHLSVAVQGRQLLKSFPAAPNLIYVFSWNKTDIYGQQVTGLVQAHGESL</sequence>
<comment type="caution">
    <text evidence="5">The sequence shown here is derived from an EMBL/GenBank/DDBJ whole genome shotgun (WGS) entry which is preliminary data.</text>
</comment>
<feature type="non-terminal residue" evidence="5">
    <location>
        <position position="1"/>
    </location>
</feature>
<gene>
    <name evidence="5" type="ORF">M9458_012024</name>
</gene>
<evidence type="ECO:0000313" key="6">
    <source>
        <dbReference type="Proteomes" id="UP001529510"/>
    </source>
</evidence>
<dbReference type="InterPro" id="IPR057627">
    <property type="entry name" value="FN-plug_TEN1-4"/>
</dbReference>
<keyword evidence="6" id="KW-1185">Reference proteome</keyword>
<evidence type="ECO:0000256" key="2">
    <source>
        <dbReference type="ARBA" id="ARBA00022737"/>
    </source>
</evidence>
<dbReference type="Pfam" id="PF24329">
    <property type="entry name" value="FN-plug_TEN1-4"/>
    <property type="match status" value="1"/>
</dbReference>
<keyword evidence="1" id="KW-0245">EGF-like domain</keyword>
<evidence type="ECO:0000256" key="1">
    <source>
        <dbReference type="ARBA" id="ARBA00022536"/>
    </source>
</evidence>
<dbReference type="EMBL" id="JAMKFB020000005">
    <property type="protein sequence ID" value="KAL0193728.1"/>
    <property type="molecule type" value="Genomic_DNA"/>
</dbReference>
<dbReference type="InterPro" id="IPR051216">
    <property type="entry name" value="Teneurin"/>
</dbReference>
<reference evidence="5 6" key="1">
    <citation type="submission" date="2024-05" db="EMBL/GenBank/DDBJ databases">
        <title>Genome sequencing and assembly of Indian major carp, Cirrhinus mrigala (Hamilton, 1822).</title>
        <authorList>
            <person name="Mohindra V."/>
            <person name="Chowdhury L.M."/>
            <person name="Lal K."/>
            <person name="Jena J.K."/>
        </authorList>
    </citation>
    <scope>NUCLEOTIDE SEQUENCE [LARGE SCALE GENOMIC DNA]</scope>
    <source>
        <strain evidence="5">CM1030</strain>
        <tissue evidence="5">Blood</tissue>
    </source>
</reference>
<feature type="domain" description="Teneurin 1-4-like FN-plug" evidence="4">
    <location>
        <begin position="29"/>
        <end position="88"/>
    </location>
</feature>
<evidence type="ECO:0000259" key="4">
    <source>
        <dbReference type="Pfam" id="PF24329"/>
    </source>
</evidence>
<evidence type="ECO:0000313" key="5">
    <source>
        <dbReference type="EMBL" id="KAL0193728.1"/>
    </source>
</evidence>